<dbReference type="AlphaFoldDB" id="A0A8H7WHY2"/>
<gene>
    <name evidence="1" type="ORF">IFR04_001458</name>
</gene>
<proteinExistence type="predicted"/>
<protein>
    <submittedName>
        <fullName evidence="1">Uncharacterized protein</fullName>
    </submittedName>
</protein>
<dbReference type="EMBL" id="JAFJYH010000011">
    <property type="protein sequence ID" value="KAG4425308.1"/>
    <property type="molecule type" value="Genomic_DNA"/>
</dbReference>
<keyword evidence="2" id="KW-1185">Reference proteome</keyword>
<dbReference type="Proteomes" id="UP000664132">
    <property type="component" value="Unassembled WGS sequence"/>
</dbReference>
<reference evidence="1" key="1">
    <citation type="submission" date="2021-02" db="EMBL/GenBank/DDBJ databases">
        <title>Genome sequence Cadophora malorum strain M34.</title>
        <authorList>
            <person name="Stefanovic E."/>
            <person name="Vu D."/>
            <person name="Scully C."/>
            <person name="Dijksterhuis J."/>
            <person name="Roader J."/>
            <person name="Houbraken J."/>
        </authorList>
    </citation>
    <scope>NUCLEOTIDE SEQUENCE</scope>
    <source>
        <strain evidence="1">M34</strain>
    </source>
</reference>
<sequence>MGIAKAPECCAGEDREAVKLAVLDFEEAVAREEKDICGDDVDLDELLTLAKLVVFEEAATLVDREEVDACKEDVDLAEVVDLAELEDFELVTGLELIDRGVKETDLVDTEFVSGFLVAVPLNVVHLSFESRQ</sequence>
<accession>A0A8H7WHY2</accession>
<organism evidence="1 2">
    <name type="scientific">Cadophora malorum</name>
    <dbReference type="NCBI Taxonomy" id="108018"/>
    <lineage>
        <taxon>Eukaryota</taxon>
        <taxon>Fungi</taxon>
        <taxon>Dikarya</taxon>
        <taxon>Ascomycota</taxon>
        <taxon>Pezizomycotina</taxon>
        <taxon>Leotiomycetes</taxon>
        <taxon>Helotiales</taxon>
        <taxon>Ploettnerulaceae</taxon>
        <taxon>Cadophora</taxon>
    </lineage>
</organism>
<evidence type="ECO:0000313" key="2">
    <source>
        <dbReference type="Proteomes" id="UP000664132"/>
    </source>
</evidence>
<name>A0A8H7WHY2_9HELO</name>
<comment type="caution">
    <text evidence="1">The sequence shown here is derived from an EMBL/GenBank/DDBJ whole genome shotgun (WGS) entry which is preliminary data.</text>
</comment>
<evidence type="ECO:0000313" key="1">
    <source>
        <dbReference type="EMBL" id="KAG4425308.1"/>
    </source>
</evidence>